<evidence type="ECO:0000313" key="12">
    <source>
        <dbReference type="Proteomes" id="UP000231157"/>
    </source>
</evidence>
<keyword evidence="5" id="KW-0573">Peptidoglycan synthesis</keyword>
<evidence type="ECO:0000256" key="4">
    <source>
        <dbReference type="ARBA" id="ARBA00022960"/>
    </source>
</evidence>
<proteinExistence type="inferred from homology"/>
<comment type="similarity">
    <text evidence="1 9">Belongs to the peptidase S11 family.</text>
</comment>
<evidence type="ECO:0000256" key="1">
    <source>
        <dbReference type="ARBA" id="ARBA00007164"/>
    </source>
</evidence>
<dbReference type="GO" id="GO:0009252">
    <property type="term" value="P:peptidoglycan biosynthetic process"/>
    <property type="evidence" value="ECO:0007669"/>
    <property type="project" value="UniProtKB-KW"/>
</dbReference>
<evidence type="ECO:0000256" key="5">
    <source>
        <dbReference type="ARBA" id="ARBA00022984"/>
    </source>
</evidence>
<dbReference type="GO" id="GO:0009002">
    <property type="term" value="F:serine-type D-Ala-D-Ala carboxypeptidase activity"/>
    <property type="evidence" value="ECO:0007669"/>
    <property type="project" value="InterPro"/>
</dbReference>
<evidence type="ECO:0000256" key="8">
    <source>
        <dbReference type="PIRSR" id="PIRSR618044-2"/>
    </source>
</evidence>
<dbReference type="InterPro" id="IPR001967">
    <property type="entry name" value="Peptidase_S11_N"/>
</dbReference>
<comment type="caution">
    <text evidence="11">The sequence shown here is derived from an EMBL/GenBank/DDBJ whole genome shotgun (WGS) entry which is preliminary data.</text>
</comment>
<evidence type="ECO:0000256" key="6">
    <source>
        <dbReference type="ARBA" id="ARBA00023316"/>
    </source>
</evidence>
<accession>A0A2H0USL6</accession>
<keyword evidence="3" id="KW-0378">Hydrolase</keyword>
<dbReference type="InterPro" id="IPR018044">
    <property type="entry name" value="Peptidase_S11"/>
</dbReference>
<dbReference type="GO" id="GO:0006508">
    <property type="term" value="P:proteolysis"/>
    <property type="evidence" value="ECO:0007669"/>
    <property type="project" value="InterPro"/>
</dbReference>
<dbReference type="PANTHER" id="PTHR21581">
    <property type="entry name" value="D-ALANYL-D-ALANINE CARBOXYPEPTIDASE"/>
    <property type="match status" value="1"/>
</dbReference>
<dbReference type="Pfam" id="PF00768">
    <property type="entry name" value="Peptidase_S11"/>
    <property type="match status" value="1"/>
</dbReference>
<gene>
    <name evidence="11" type="ORF">COU07_00560</name>
</gene>
<protein>
    <recommendedName>
        <fullName evidence="10">Peptidase S11 D-alanyl-D-alanine carboxypeptidase A N-terminal domain-containing protein</fullName>
    </recommendedName>
</protein>
<dbReference type="GO" id="GO:0071555">
    <property type="term" value="P:cell wall organization"/>
    <property type="evidence" value="ECO:0007669"/>
    <property type="project" value="UniProtKB-KW"/>
</dbReference>
<name>A0A2H0USL6_9BACT</name>
<dbReference type="Gene3D" id="3.40.710.10">
    <property type="entry name" value="DD-peptidase/beta-lactamase superfamily"/>
    <property type="match status" value="1"/>
</dbReference>
<keyword evidence="2" id="KW-0732">Signal</keyword>
<evidence type="ECO:0000256" key="7">
    <source>
        <dbReference type="PIRSR" id="PIRSR618044-1"/>
    </source>
</evidence>
<feature type="domain" description="Peptidase S11 D-alanyl-D-alanine carboxypeptidase A N-terminal" evidence="10">
    <location>
        <begin position="101"/>
        <end position="318"/>
    </location>
</feature>
<feature type="active site" description="Proton acceptor" evidence="7">
    <location>
        <position position="134"/>
    </location>
</feature>
<evidence type="ECO:0000256" key="9">
    <source>
        <dbReference type="RuleBase" id="RU004016"/>
    </source>
</evidence>
<feature type="binding site" evidence="8">
    <location>
        <position position="290"/>
    </location>
    <ligand>
        <name>substrate</name>
    </ligand>
</feature>
<dbReference type="InterPro" id="IPR012338">
    <property type="entry name" value="Beta-lactam/transpept-like"/>
</dbReference>
<feature type="active site" evidence="7">
    <location>
        <position position="186"/>
    </location>
</feature>
<dbReference type="PANTHER" id="PTHR21581:SF26">
    <property type="entry name" value="D-ALANYL-D-ALANINE ENDOPEPTIDASE"/>
    <property type="match status" value="1"/>
</dbReference>
<dbReference type="SUPFAM" id="SSF56601">
    <property type="entry name" value="beta-lactamase/transpeptidase-like"/>
    <property type="match status" value="1"/>
</dbReference>
<keyword evidence="4" id="KW-0133">Cell shape</keyword>
<evidence type="ECO:0000256" key="3">
    <source>
        <dbReference type="ARBA" id="ARBA00022801"/>
    </source>
</evidence>
<evidence type="ECO:0000259" key="10">
    <source>
        <dbReference type="Pfam" id="PF00768"/>
    </source>
</evidence>
<evidence type="ECO:0000313" key="11">
    <source>
        <dbReference type="EMBL" id="PIR89377.1"/>
    </source>
</evidence>
<sequence>MKLSRFHLQSLAFVLVVFLLVAFGPVGSNGDSRRVDPDGRGVVSQTSLTINTALQTPSPVYITPEPVLSLLPPKNYELSAGARVLAFAKPQPILPSNLPPIFHGKSAIVKELNHGIVLFEQSPEQHWPLASLTKLMTTLVSLEIFQPEKQVTITSEMIVAYGEAGGFSTGEIFSVKDLIKASLLISSNDAASALALSSDGESFINDMNLRAKELLMNETSFADPTGLSVLNQSTVRDMTKLVQTILSEYPELFEYTTNKSVSINEIVSGAQRTIPSNNEFVGQPDFVGGKTGYTDDANGNLISLFREGDNLFLIIVFGTDDRFGETRALYNWASEIY</sequence>
<dbReference type="PRINTS" id="PR00725">
    <property type="entry name" value="DADACBPTASE1"/>
</dbReference>
<reference evidence="12" key="1">
    <citation type="submission" date="2017-09" db="EMBL/GenBank/DDBJ databases">
        <title>Depth-based differentiation of microbial function through sediment-hosted aquifers and enrichment of novel symbionts in the deep terrestrial subsurface.</title>
        <authorList>
            <person name="Probst A.J."/>
            <person name="Ladd B."/>
            <person name="Jarett J.K."/>
            <person name="Geller-Mcgrath D.E."/>
            <person name="Sieber C.M.K."/>
            <person name="Emerson J.B."/>
            <person name="Anantharaman K."/>
            <person name="Thomas B.C."/>
            <person name="Malmstrom R."/>
            <person name="Stieglmeier M."/>
            <person name="Klingl A."/>
            <person name="Woyke T."/>
            <person name="Ryan C.M."/>
            <person name="Banfield J.F."/>
        </authorList>
    </citation>
    <scope>NUCLEOTIDE SEQUENCE [LARGE SCALE GENOMIC DNA]</scope>
</reference>
<dbReference type="EMBL" id="PFAZ01000001">
    <property type="protein sequence ID" value="PIR89377.1"/>
    <property type="molecule type" value="Genomic_DNA"/>
</dbReference>
<organism evidence="11 12">
    <name type="scientific">Candidatus Harrisonbacteria bacterium CG10_big_fil_rev_8_21_14_0_10_40_38</name>
    <dbReference type="NCBI Taxonomy" id="1974583"/>
    <lineage>
        <taxon>Bacteria</taxon>
        <taxon>Candidatus Harrisoniibacteriota</taxon>
    </lineage>
</organism>
<evidence type="ECO:0000256" key="2">
    <source>
        <dbReference type="ARBA" id="ARBA00022729"/>
    </source>
</evidence>
<keyword evidence="6" id="KW-0961">Cell wall biogenesis/degradation</keyword>
<dbReference type="Proteomes" id="UP000231157">
    <property type="component" value="Unassembled WGS sequence"/>
</dbReference>
<dbReference type="GO" id="GO:0008360">
    <property type="term" value="P:regulation of cell shape"/>
    <property type="evidence" value="ECO:0007669"/>
    <property type="project" value="UniProtKB-KW"/>
</dbReference>
<feature type="active site" description="Acyl-ester intermediate" evidence="7">
    <location>
        <position position="131"/>
    </location>
</feature>
<dbReference type="AlphaFoldDB" id="A0A2H0USL6"/>